<dbReference type="EMBL" id="MN740274">
    <property type="protein sequence ID" value="QHT97262.1"/>
    <property type="molecule type" value="Genomic_DNA"/>
</dbReference>
<organism evidence="2">
    <name type="scientific">viral metagenome</name>
    <dbReference type="NCBI Taxonomy" id="1070528"/>
    <lineage>
        <taxon>unclassified sequences</taxon>
        <taxon>metagenomes</taxon>
        <taxon>organismal metagenomes</taxon>
    </lineage>
</organism>
<dbReference type="AlphaFoldDB" id="A0A6C0IVZ7"/>
<keyword evidence="1" id="KW-0812">Transmembrane</keyword>
<protein>
    <submittedName>
        <fullName evidence="2">Uncharacterized protein</fullName>
    </submittedName>
</protein>
<reference evidence="2" key="1">
    <citation type="journal article" date="2020" name="Nature">
        <title>Giant virus diversity and host interactions through global metagenomics.</title>
        <authorList>
            <person name="Schulz F."/>
            <person name="Roux S."/>
            <person name="Paez-Espino D."/>
            <person name="Jungbluth S."/>
            <person name="Walsh D.A."/>
            <person name="Denef V.J."/>
            <person name="McMahon K.D."/>
            <person name="Konstantinidis K.T."/>
            <person name="Eloe-Fadrosh E.A."/>
            <person name="Kyrpides N.C."/>
            <person name="Woyke T."/>
        </authorList>
    </citation>
    <scope>NUCLEOTIDE SEQUENCE</scope>
    <source>
        <strain evidence="2">GVMAG-M-3300025138-11</strain>
    </source>
</reference>
<accession>A0A6C0IVZ7</accession>
<name>A0A6C0IVZ7_9ZZZZ</name>
<keyword evidence="1" id="KW-0472">Membrane</keyword>
<feature type="transmembrane region" description="Helical" evidence="1">
    <location>
        <begin position="60"/>
        <end position="88"/>
    </location>
</feature>
<keyword evidence="1" id="KW-1133">Transmembrane helix</keyword>
<evidence type="ECO:0000313" key="2">
    <source>
        <dbReference type="EMBL" id="QHT97262.1"/>
    </source>
</evidence>
<proteinExistence type="predicted"/>
<feature type="transmembrane region" description="Helical" evidence="1">
    <location>
        <begin position="28"/>
        <end position="48"/>
    </location>
</feature>
<evidence type="ECO:0000256" key="1">
    <source>
        <dbReference type="SAM" id="Phobius"/>
    </source>
</evidence>
<sequence>MVSTVENLGKNVLSEIDTILTRGLNNNYINLCLKILLGMYAALVAPKLPPAFANLMDNTLIRIIVAFTIVFMATRDSGIALLISLAFIMTLQTANKFRLYNTSLSRSLPNETSWLPSSKQEEEVSLADSEPSENLNNVVENLEGSNINETIEGSPLNTDFTDSNQFNSAQSNNLGLEQSDNCVKSFNNQHCIQGLEENNPDGY</sequence>